<reference evidence="10 11" key="1">
    <citation type="journal article" date="2019" name="Nat. Plants">
        <title>Genome sequencing of Musa balbisiana reveals subgenome evolution and function divergence in polyploid bananas.</title>
        <authorList>
            <person name="Yao X."/>
        </authorList>
    </citation>
    <scope>NUCLEOTIDE SEQUENCE [LARGE SCALE GENOMIC DNA]</scope>
    <source>
        <strain evidence="11">cv. DH-PKW</strain>
        <tissue evidence="10">Leaves</tissue>
    </source>
</reference>
<name>A0A4S8K8V8_MUSBA</name>
<evidence type="ECO:0000256" key="5">
    <source>
        <dbReference type="ARBA" id="ARBA00023284"/>
    </source>
</evidence>
<accession>A0A4S8K8V8</accession>
<keyword evidence="5" id="KW-0676">Redox-active center</keyword>
<dbReference type="GO" id="GO:0005829">
    <property type="term" value="C:cytosol"/>
    <property type="evidence" value="ECO:0007669"/>
    <property type="project" value="TreeGrafter"/>
</dbReference>
<dbReference type="Pfam" id="PF06110">
    <property type="entry name" value="TXD17-like_Trx"/>
    <property type="match status" value="1"/>
</dbReference>
<evidence type="ECO:0000313" key="11">
    <source>
        <dbReference type="Proteomes" id="UP000317650"/>
    </source>
</evidence>
<comment type="similarity">
    <text evidence="1">Belongs to the thioredoxin family.</text>
</comment>
<protein>
    <recommendedName>
        <fullName evidence="7">Thioredoxin-like protein Clot</fullName>
    </recommendedName>
    <alternativeName>
        <fullName evidence="8">Thioredoxin Clot</fullName>
    </alternativeName>
</protein>
<dbReference type="InterPro" id="IPR045108">
    <property type="entry name" value="TXNDC17-like"/>
</dbReference>
<dbReference type="AlphaFoldDB" id="A0A4S8K8V8"/>
<evidence type="ECO:0000256" key="4">
    <source>
        <dbReference type="ARBA" id="ARBA00023157"/>
    </source>
</evidence>
<evidence type="ECO:0000313" key="10">
    <source>
        <dbReference type="EMBL" id="THU71441.1"/>
    </source>
</evidence>
<evidence type="ECO:0000256" key="1">
    <source>
        <dbReference type="ARBA" id="ARBA00008987"/>
    </source>
</evidence>
<evidence type="ECO:0000256" key="6">
    <source>
        <dbReference type="ARBA" id="ARBA00056742"/>
    </source>
</evidence>
<evidence type="ECO:0000256" key="8">
    <source>
        <dbReference type="ARBA" id="ARBA00083188"/>
    </source>
</evidence>
<gene>
    <name evidence="10" type="ORF">C4D60_Mb04t01460</name>
</gene>
<keyword evidence="11" id="KW-1185">Reference proteome</keyword>
<dbReference type="InterPro" id="IPR036249">
    <property type="entry name" value="Thioredoxin-like_sf"/>
</dbReference>
<keyword evidence="2" id="KW-0813">Transport</keyword>
<dbReference type="Gene3D" id="3.40.30.10">
    <property type="entry name" value="Glutaredoxin"/>
    <property type="match status" value="1"/>
</dbReference>
<dbReference type="PANTHER" id="PTHR12452">
    <property type="entry name" value="42-9-9 PROTEIN-RELATED"/>
    <property type="match status" value="1"/>
</dbReference>
<dbReference type="PANTHER" id="PTHR12452:SF0">
    <property type="entry name" value="THIOREDOXIN DOMAIN-CONTAINING PROTEIN 17"/>
    <property type="match status" value="1"/>
</dbReference>
<keyword evidence="4" id="KW-1015">Disulfide bond</keyword>
<organism evidence="10 11">
    <name type="scientific">Musa balbisiana</name>
    <name type="common">Banana</name>
    <dbReference type="NCBI Taxonomy" id="52838"/>
    <lineage>
        <taxon>Eukaryota</taxon>
        <taxon>Viridiplantae</taxon>
        <taxon>Streptophyta</taxon>
        <taxon>Embryophyta</taxon>
        <taxon>Tracheophyta</taxon>
        <taxon>Spermatophyta</taxon>
        <taxon>Magnoliopsida</taxon>
        <taxon>Liliopsida</taxon>
        <taxon>Zingiberales</taxon>
        <taxon>Musaceae</taxon>
        <taxon>Musa</taxon>
    </lineage>
</organism>
<dbReference type="Proteomes" id="UP000317650">
    <property type="component" value="Chromosome 4"/>
</dbReference>
<proteinExistence type="inferred from homology"/>
<dbReference type="FunFam" id="3.40.30.10:FF:000259">
    <property type="entry name" value="Thioredoxin-like protein Clot"/>
    <property type="match status" value="1"/>
</dbReference>
<sequence>MGRPIGDAPCAPISPILTQQGRVSKWGKEGMPLKTFDADLSNFDQVFGGFTKSETTEGSPSEPDQLKFLLFLADKDPSTNRSWCPDCNVAEPIIYEKLEASNSNLVLLRAYVGDRPTWRNPSHPWRVDPRFKLKGVPTLIRWENEAVAGRLEDYEAHIGDKIDSILASN</sequence>
<comment type="caution">
    <text evidence="10">The sequence shown here is derived from an EMBL/GenBank/DDBJ whole genome shotgun (WGS) entry which is preliminary data.</text>
</comment>
<evidence type="ECO:0000256" key="3">
    <source>
        <dbReference type="ARBA" id="ARBA00022982"/>
    </source>
</evidence>
<feature type="domain" description="Thioredoxin" evidence="9">
    <location>
        <begin position="62"/>
        <end position="166"/>
    </location>
</feature>
<keyword evidence="3" id="KW-0249">Electron transport</keyword>
<dbReference type="SUPFAM" id="SSF52833">
    <property type="entry name" value="Thioredoxin-like"/>
    <property type="match status" value="1"/>
</dbReference>
<evidence type="ECO:0000256" key="2">
    <source>
        <dbReference type="ARBA" id="ARBA00022448"/>
    </source>
</evidence>
<dbReference type="STRING" id="52838.A0A4S8K8V8"/>
<dbReference type="InterPro" id="IPR010357">
    <property type="entry name" value="TXNDC17_dom"/>
</dbReference>
<dbReference type="GO" id="GO:0047134">
    <property type="term" value="F:protein-disulfide reductase [NAD(P)H] activity"/>
    <property type="evidence" value="ECO:0007669"/>
    <property type="project" value="InterPro"/>
</dbReference>
<dbReference type="EMBL" id="PYDT01000001">
    <property type="protein sequence ID" value="THU71441.1"/>
    <property type="molecule type" value="Genomic_DNA"/>
</dbReference>
<evidence type="ECO:0000259" key="9">
    <source>
        <dbReference type="Pfam" id="PF06110"/>
    </source>
</evidence>
<comment type="function">
    <text evidence="6">Probable thiol-disulfide oxidoreductase that may participate in various redox reactions.</text>
</comment>
<evidence type="ECO:0000256" key="7">
    <source>
        <dbReference type="ARBA" id="ARBA00071006"/>
    </source>
</evidence>